<dbReference type="InterPro" id="IPR035965">
    <property type="entry name" value="PAS-like_dom_sf"/>
</dbReference>
<dbReference type="Gene3D" id="3.30.565.10">
    <property type="entry name" value="Histidine kinase-like ATPase, C-terminal domain"/>
    <property type="match status" value="1"/>
</dbReference>
<evidence type="ECO:0000259" key="6">
    <source>
        <dbReference type="PROSITE" id="PS50113"/>
    </source>
</evidence>
<proteinExistence type="predicted"/>
<dbReference type="CDD" id="cd22265">
    <property type="entry name" value="UDM1_RNF168"/>
    <property type="match status" value="1"/>
</dbReference>
<keyword evidence="8" id="KW-1185">Reference proteome</keyword>
<dbReference type="Pfam" id="PF13191">
    <property type="entry name" value="AAA_16"/>
    <property type="match status" value="1"/>
</dbReference>
<organism evidence="7 8">
    <name type="scientific">Desulfovibrio gilichinskyi</name>
    <dbReference type="NCBI Taxonomy" id="1519643"/>
    <lineage>
        <taxon>Bacteria</taxon>
        <taxon>Pseudomonadati</taxon>
        <taxon>Thermodesulfobacteriota</taxon>
        <taxon>Desulfovibrionia</taxon>
        <taxon>Desulfovibrionales</taxon>
        <taxon>Desulfovibrionaceae</taxon>
        <taxon>Desulfovibrio</taxon>
    </lineage>
</organism>
<dbReference type="Pfam" id="PF02518">
    <property type="entry name" value="HATPase_c"/>
    <property type="match status" value="1"/>
</dbReference>
<evidence type="ECO:0000256" key="2">
    <source>
        <dbReference type="ARBA" id="ARBA00012438"/>
    </source>
</evidence>
<dbReference type="InterPro" id="IPR004358">
    <property type="entry name" value="Sig_transdc_His_kin-like_C"/>
</dbReference>
<dbReference type="Gene3D" id="3.40.50.300">
    <property type="entry name" value="P-loop containing nucleotide triphosphate hydrolases"/>
    <property type="match status" value="1"/>
</dbReference>
<dbReference type="GO" id="GO:0000155">
    <property type="term" value="F:phosphorelay sensor kinase activity"/>
    <property type="evidence" value="ECO:0007669"/>
    <property type="project" value="InterPro"/>
</dbReference>
<protein>
    <recommendedName>
        <fullName evidence="2">histidine kinase</fullName>
        <ecNumber evidence="2">2.7.13.3</ecNumber>
    </recommendedName>
</protein>
<feature type="coiled-coil region" evidence="4">
    <location>
        <begin position="1064"/>
        <end position="1108"/>
    </location>
</feature>
<dbReference type="Gene3D" id="3.30.450.20">
    <property type="entry name" value="PAS domain"/>
    <property type="match status" value="1"/>
</dbReference>
<dbReference type="OrthoDB" id="5521237at2"/>
<dbReference type="InterPro" id="IPR000014">
    <property type="entry name" value="PAS"/>
</dbReference>
<feature type="domain" description="Histidine kinase" evidence="5">
    <location>
        <begin position="1238"/>
        <end position="1493"/>
    </location>
</feature>
<dbReference type="InterPro" id="IPR001610">
    <property type="entry name" value="PAC"/>
</dbReference>
<dbReference type="NCBIfam" id="TIGR00229">
    <property type="entry name" value="sensory_box"/>
    <property type="match status" value="1"/>
</dbReference>
<sequence length="1499" mass="171597">MKDKFESIREVKNIHEAQLNIPTKLYGREKAIGCMVDVFERACGGKGLLMLVPGYSGVGKTSLVQQLKSPIAQRNGFFCQGKFNQFQQGVPYFAIQQAMTDLLNQLLGEDEARRNEWKQKLLEVMGDLGQLLIDLSPKFEIFIGRQPNVAKISPLEARHRFIVFFKTILQVFCKPDHPLVLFIDDWQWADAASIELLRQIGLSDDLNYFLIIAAYRNNEINEKHPFAMALNVLRQLGSPITTQEVKPLGFDDVGQFVNDALKPLVENFAGLTKIIHDRTQGNPFFMHAFLKYIYDCGTLRYDSVENIWRWNVDQADMEKFPEDVVEVFTNRFRQYDHKKQKLLFQAASLGNEFELSQLCMVSGYDLETCLNLLSSEIRKQFLIALTGESKTIDNGQMPTYLRFVHDRVQQAAYNLIPEESQPAEQLAIGRVLLKNLDLDQANLSDHLFEITRHMNAGKHLLNDPEERIHLLELNVRTARKAKLATAFKAALDFHREAGALLEDAATAENAWEIHHDLTMALYLEWAETEFLEGDKDKSERHAQTALDKARTPLEKAEAQRVLIVQYTLQARYPEAIAAGRGGLEALGISLPEADYKVMRNIGIKQVRANIKGKQVGSFFDMPIMSNPEMSKATQLLITLGPPCYRSHQQLWSVLVTTVVNIILQYGNMPEVGYSHTALAGLLIWAENDFALAREFTDLSVNLMTQKFEAPADRSVFYLMIGSSARHWFFHMNRSSQDYADAYEVGSRFGNLQYAAYAFGHDMYCRFFQGTPLQELRKETENSLNFSRTRYNQWAIDLLEGGCHIIDELTGEDAEHKSDPNWEEKYFQAVDEHHNIQVACIYKVIRSFELYIMGKFEQAIRFSDQANAIIYTVGLQGLLPWPEHLLIRFMIHASMYEKQDDDTRALWDEEMNSTLERFKVWAKHCPSNYEFKYYLAQAELARLHERNEESIVFYERAISATQEGSFLQWQGVASERIARLWESHGLDLHAVIYWQQAYNCYDIWGSYIKTASIEQNFQERMLRFFPKSTEGEYNNLLENIRNTMVVRQVELLRSREKQSEEISKRRDAERQSHELTQATARLREEVARRKEIEERLKEKEASLVEAQRLAKVGSWKFDLQTGEIWGSDQGFQIYGLEPPASKLLPIKKIEACIPEKERVNQALMDLINKEKPYDIEFEIFPADGSAPKIIISKANLIRDNKGNPTQVTGVIQDITERKNMERQLAYAHKLESIGQLAAGVAHEINTPIMYVFGNIHFLKNSMDSITQLLEKYNTIYQLVKDKKDATSFLPVVEKAIKDAELNFLLEEIPKAIIDSEKGLDRVAHIVKAMKKFSHPDMDEMKMIDVNDAVENTITIAYNEWRYDSVIVRNFAKDLPLLQFTPGDFNQVILNLLVNAAHANSEMIRKAGGKGTISISTISDGESLKISIKDTGVGIPLENQHKIFDQFFTTKEVGKGTGQGLSITHSIVKKHGGTITFNTETNKGTTFVLYFPLKQKDLDGI</sequence>
<dbReference type="InterPro" id="IPR036097">
    <property type="entry name" value="HisK_dim/P_sf"/>
</dbReference>
<dbReference type="EMBL" id="FWZU01000001">
    <property type="protein sequence ID" value="SME95248.1"/>
    <property type="molecule type" value="Genomic_DNA"/>
</dbReference>
<dbReference type="Proteomes" id="UP000192906">
    <property type="component" value="Unassembled WGS sequence"/>
</dbReference>
<evidence type="ECO:0000256" key="1">
    <source>
        <dbReference type="ARBA" id="ARBA00000085"/>
    </source>
</evidence>
<dbReference type="InterPro" id="IPR041664">
    <property type="entry name" value="AAA_16"/>
</dbReference>
<dbReference type="PROSITE" id="PS50109">
    <property type="entry name" value="HIS_KIN"/>
    <property type="match status" value="1"/>
</dbReference>
<dbReference type="SUPFAM" id="SSF47384">
    <property type="entry name" value="Homodimeric domain of signal transducing histidine kinase"/>
    <property type="match status" value="1"/>
</dbReference>
<evidence type="ECO:0000259" key="5">
    <source>
        <dbReference type="PROSITE" id="PS50109"/>
    </source>
</evidence>
<dbReference type="InterPro" id="IPR036890">
    <property type="entry name" value="HATPase_C_sf"/>
</dbReference>
<dbReference type="PANTHER" id="PTHR43642">
    <property type="entry name" value="HYBRID SIGNAL TRANSDUCTION HISTIDINE KINASE G"/>
    <property type="match status" value="1"/>
</dbReference>
<dbReference type="RefSeq" id="WP_085098527.1">
    <property type="nucleotide sequence ID" value="NZ_FWZU01000001.1"/>
</dbReference>
<keyword evidence="3" id="KW-0597">Phosphoprotein</keyword>
<dbReference type="Gene3D" id="2.10.70.100">
    <property type="match status" value="1"/>
</dbReference>
<dbReference type="SMART" id="SM00086">
    <property type="entry name" value="PAC"/>
    <property type="match status" value="1"/>
</dbReference>
<dbReference type="InterPro" id="IPR003661">
    <property type="entry name" value="HisK_dim/P_dom"/>
</dbReference>
<evidence type="ECO:0000313" key="7">
    <source>
        <dbReference type="EMBL" id="SME95248.1"/>
    </source>
</evidence>
<feature type="domain" description="PAC" evidence="6">
    <location>
        <begin position="1172"/>
        <end position="1225"/>
    </location>
</feature>
<name>A0A1X7CEM2_9BACT</name>
<keyword evidence="4" id="KW-0175">Coiled coil</keyword>
<dbReference type="EC" id="2.7.13.3" evidence="2"/>
<gene>
    <name evidence="7" type="ORF">SAMN06295933_0775</name>
</gene>
<evidence type="ECO:0000256" key="3">
    <source>
        <dbReference type="ARBA" id="ARBA00022553"/>
    </source>
</evidence>
<evidence type="ECO:0000313" key="8">
    <source>
        <dbReference type="Proteomes" id="UP000192906"/>
    </source>
</evidence>
<dbReference type="SMART" id="SM00387">
    <property type="entry name" value="HATPase_c"/>
    <property type="match status" value="1"/>
</dbReference>
<dbReference type="InterPro" id="IPR027417">
    <property type="entry name" value="P-loop_NTPase"/>
</dbReference>
<dbReference type="InterPro" id="IPR013655">
    <property type="entry name" value="PAS_fold_3"/>
</dbReference>
<dbReference type="InterPro" id="IPR000700">
    <property type="entry name" value="PAS-assoc_C"/>
</dbReference>
<dbReference type="PROSITE" id="PS50113">
    <property type="entry name" value="PAC"/>
    <property type="match status" value="1"/>
</dbReference>
<comment type="catalytic activity">
    <reaction evidence="1">
        <text>ATP + protein L-histidine = ADP + protein N-phospho-L-histidine.</text>
        <dbReference type="EC" id="2.7.13.3"/>
    </reaction>
</comment>
<dbReference type="InterPro" id="IPR005467">
    <property type="entry name" value="His_kinase_dom"/>
</dbReference>
<dbReference type="PRINTS" id="PR00344">
    <property type="entry name" value="BCTRLSENSOR"/>
</dbReference>
<dbReference type="Pfam" id="PF08447">
    <property type="entry name" value="PAS_3"/>
    <property type="match status" value="1"/>
</dbReference>
<accession>A0A1X7CEM2</accession>
<dbReference type="Gene3D" id="1.10.287.130">
    <property type="match status" value="1"/>
</dbReference>
<evidence type="ECO:0000256" key="4">
    <source>
        <dbReference type="SAM" id="Coils"/>
    </source>
</evidence>
<dbReference type="STRING" id="1519643.SAMN06295933_0775"/>
<dbReference type="InterPro" id="IPR053159">
    <property type="entry name" value="Hybrid_Histidine_Kinase"/>
</dbReference>
<dbReference type="CDD" id="cd00082">
    <property type="entry name" value="HisKA"/>
    <property type="match status" value="1"/>
</dbReference>
<reference evidence="8" key="1">
    <citation type="submission" date="2017-04" db="EMBL/GenBank/DDBJ databases">
        <authorList>
            <person name="Varghese N."/>
            <person name="Submissions S."/>
        </authorList>
    </citation>
    <scope>NUCLEOTIDE SEQUENCE [LARGE SCALE GENOMIC DNA]</scope>
    <source>
        <strain evidence="8">K3S</strain>
    </source>
</reference>
<dbReference type="SUPFAM" id="SSF52540">
    <property type="entry name" value="P-loop containing nucleoside triphosphate hydrolases"/>
    <property type="match status" value="1"/>
</dbReference>
<dbReference type="InterPro" id="IPR003594">
    <property type="entry name" value="HATPase_dom"/>
</dbReference>
<dbReference type="SUPFAM" id="SSF55874">
    <property type="entry name" value="ATPase domain of HSP90 chaperone/DNA topoisomerase II/histidine kinase"/>
    <property type="match status" value="1"/>
</dbReference>
<dbReference type="SUPFAM" id="SSF55785">
    <property type="entry name" value="PYP-like sensor domain (PAS domain)"/>
    <property type="match status" value="1"/>
</dbReference>
<dbReference type="PANTHER" id="PTHR43642:SF1">
    <property type="entry name" value="HYBRID SIGNAL TRANSDUCTION HISTIDINE KINASE G"/>
    <property type="match status" value="1"/>
</dbReference>